<evidence type="ECO:0000256" key="1">
    <source>
        <dbReference type="SAM" id="MobiDB-lite"/>
    </source>
</evidence>
<accession>A0A0A9VQS8</accession>
<feature type="compositionally biased region" description="Basic and acidic residues" evidence="1">
    <location>
        <begin position="97"/>
        <end position="127"/>
    </location>
</feature>
<reference evidence="2" key="2">
    <citation type="submission" date="2014-07" db="EMBL/GenBank/DDBJ databases">
        <authorList>
            <person name="Hull J."/>
        </authorList>
    </citation>
    <scope>NUCLEOTIDE SEQUENCE</scope>
</reference>
<feature type="region of interest" description="Disordered" evidence="1">
    <location>
        <begin position="1"/>
        <end position="25"/>
    </location>
</feature>
<feature type="non-terminal residue" evidence="2">
    <location>
        <position position="1"/>
    </location>
</feature>
<feature type="region of interest" description="Disordered" evidence="1">
    <location>
        <begin position="97"/>
        <end position="134"/>
    </location>
</feature>
<organism evidence="2">
    <name type="scientific">Lygus hesperus</name>
    <name type="common">Western plant bug</name>
    <dbReference type="NCBI Taxonomy" id="30085"/>
    <lineage>
        <taxon>Eukaryota</taxon>
        <taxon>Metazoa</taxon>
        <taxon>Ecdysozoa</taxon>
        <taxon>Arthropoda</taxon>
        <taxon>Hexapoda</taxon>
        <taxon>Insecta</taxon>
        <taxon>Pterygota</taxon>
        <taxon>Neoptera</taxon>
        <taxon>Paraneoptera</taxon>
        <taxon>Hemiptera</taxon>
        <taxon>Heteroptera</taxon>
        <taxon>Panheteroptera</taxon>
        <taxon>Cimicomorpha</taxon>
        <taxon>Miridae</taxon>
        <taxon>Mirini</taxon>
        <taxon>Lygus</taxon>
    </lineage>
</organism>
<name>A0A0A9VQS8_LYGHE</name>
<dbReference type="EMBL" id="GBHO01044812">
    <property type="protein sequence ID" value="JAF98791.1"/>
    <property type="molecule type" value="Transcribed_RNA"/>
</dbReference>
<gene>
    <name evidence="2" type="primary">nst1_6</name>
    <name evidence="2" type="ORF">CM83_5360</name>
</gene>
<sequence length="134" mass="15326">AASSKYPAHDVEACSSIAPPSTSDSDKLKVVWQNNLQIVPSTTKTATKTTKNNEKKHNAVPWCITLPEWREMQENKQKAIEEATIAKMEKKKMIEEKALKDQEEKAKKKESREEKKKQVRKKPESSKHLTHTQS</sequence>
<dbReference type="AlphaFoldDB" id="A0A0A9VQS8"/>
<proteinExistence type="predicted"/>
<protein>
    <submittedName>
        <fullName evidence="2">Stress response protein nst1</fullName>
    </submittedName>
</protein>
<reference evidence="2" key="1">
    <citation type="journal article" date="2014" name="PLoS ONE">
        <title>Transcriptome-Based Identification of ABC Transporters in the Western Tarnished Plant Bug Lygus hesperus.</title>
        <authorList>
            <person name="Hull J.J."/>
            <person name="Chaney K."/>
            <person name="Geib S.M."/>
            <person name="Fabrick J.A."/>
            <person name="Brent C.S."/>
            <person name="Walsh D."/>
            <person name="Lavine L.C."/>
        </authorList>
    </citation>
    <scope>NUCLEOTIDE SEQUENCE</scope>
</reference>
<evidence type="ECO:0000313" key="2">
    <source>
        <dbReference type="EMBL" id="JAF98791.1"/>
    </source>
</evidence>